<dbReference type="Gene3D" id="3.40.50.1820">
    <property type="entry name" value="alpha/beta hydrolase"/>
    <property type="match status" value="1"/>
</dbReference>
<dbReference type="SUPFAM" id="SSF53474">
    <property type="entry name" value="alpha/beta-Hydrolases"/>
    <property type="match status" value="1"/>
</dbReference>
<dbReference type="EMBL" id="CAUJNA010001224">
    <property type="protein sequence ID" value="CAJ1385321.1"/>
    <property type="molecule type" value="Genomic_DNA"/>
</dbReference>
<dbReference type="Proteomes" id="UP001178507">
    <property type="component" value="Unassembled WGS sequence"/>
</dbReference>
<evidence type="ECO:0000313" key="2">
    <source>
        <dbReference type="Proteomes" id="UP001178507"/>
    </source>
</evidence>
<organism evidence="1 2">
    <name type="scientific">Effrenium voratum</name>
    <dbReference type="NCBI Taxonomy" id="2562239"/>
    <lineage>
        <taxon>Eukaryota</taxon>
        <taxon>Sar</taxon>
        <taxon>Alveolata</taxon>
        <taxon>Dinophyceae</taxon>
        <taxon>Suessiales</taxon>
        <taxon>Symbiodiniaceae</taxon>
        <taxon>Effrenium</taxon>
    </lineage>
</organism>
<protein>
    <submittedName>
        <fullName evidence="1">Uncharacterized protein</fullName>
    </submittedName>
</protein>
<proteinExistence type="predicted"/>
<reference evidence="1" key="1">
    <citation type="submission" date="2023-08" db="EMBL/GenBank/DDBJ databases">
        <authorList>
            <person name="Chen Y."/>
            <person name="Shah S."/>
            <person name="Dougan E. K."/>
            <person name="Thang M."/>
            <person name="Chan C."/>
        </authorList>
    </citation>
    <scope>NUCLEOTIDE SEQUENCE</scope>
</reference>
<sequence length="833" mass="92191">MLAPAPAAAVRGAGAPLRLAAGASAAGKVPIRSHRTAGTALGVAALPLAAAASRARRRKQRHAARAAEAVKESPKEETPWLEVLGAVLGALLDVVKGPPLEVTDQAAPGLKEMGKPALEALGACKVQDIRSGEEVDAAKLLSPGRKGVFFLTHWGDFNSWEVAQQLKSALQAGRVDKSSVSLVGIGSQGAAQKFAEMLQLPEDLKIYTDERASCHSTLCFSRGALPQYAEQLNPYLRVFLMLLGVGSPGTIRTVLGGYIGDSKQPRTATRWIDESLRQGAQQGRFPTKVPDMLGDWKMLDLAEVGSGVWDEGFGKEGLRPFELATIRLQNMCGGIIAHWSELAPEDDELLVQQGGCVVAQDGDVSYYYRDKGILTYVPMDDAITALQQVIKPAISANCPIALHMAHAFSAFSRFRRAAMSCAWESELVPCKRCVHCRFRAERNKDTCCGKCSPDNACELEGHEAHCSRLTEQALRSSYWEKVRCDSAAEQEADCLVVPNRAGEGPRPVILFLTGNGHVDDRQDFFGGGIDQLMRNNELKSYILLAPKPLSKTGVLRYNDQWRWNWCEDGLWAMLTEILRRLGPSKVDPSQLYATGLSLGAAGVWHLALKYGQYLAGVAPISGVCQWPYESWPRRSGPKREVLERLSELPMRAYQIDVDRYSGTPTHDIEWLCYGLQEVKEELNLRGMELDRRVDVAVRRWCREGGKPWELWEAKGPLKDWAYYDQWGGDKHCLWNRVYPWPEWGLASFFAAHRLPQEKCWDIAVASPLSDVLAQQKKDEEAYYLQKAEEEAKAMDVDAPMEATVGKMSAGDMEVMQEQKRLRQDDTEMHAVPA</sequence>
<comment type="caution">
    <text evidence="1">The sequence shown here is derived from an EMBL/GenBank/DDBJ whole genome shotgun (WGS) entry which is preliminary data.</text>
</comment>
<keyword evidence="2" id="KW-1185">Reference proteome</keyword>
<gene>
    <name evidence="1" type="ORF">EVOR1521_LOCUS11947</name>
</gene>
<dbReference type="AlphaFoldDB" id="A0AA36MZF9"/>
<name>A0AA36MZF9_9DINO</name>
<evidence type="ECO:0000313" key="1">
    <source>
        <dbReference type="EMBL" id="CAJ1385321.1"/>
    </source>
</evidence>
<accession>A0AA36MZF9</accession>
<dbReference type="InterPro" id="IPR029058">
    <property type="entry name" value="AB_hydrolase_fold"/>
</dbReference>